<dbReference type="InterPro" id="IPR010998">
    <property type="entry name" value="Integrase_recombinase_N"/>
</dbReference>
<dbReference type="RefSeq" id="WP_202818068.1">
    <property type="nucleotide sequence ID" value="NZ_FOOI01000006.1"/>
</dbReference>
<sequence length="184" mass="21299">MSWIGSWIESHYDPIHAGREARRQRRRGTIELLPSKKYRVKVYVGVDPVSKRRVDLTEVVATQAEAEKALTRLLHQVDERLNPRTSATVSQLLDRWLNVIDVEPSTRQGYERKISKHIRPILGKVKVGRLDPETLESFYADLRRCREHCGGRLYVEHRTRLPHECDEHPSAACRPAKPATCRDC</sequence>
<evidence type="ECO:0000259" key="2">
    <source>
        <dbReference type="Pfam" id="PF14659"/>
    </source>
</evidence>
<dbReference type="AlphaFoldDB" id="A0A1I2S1S7"/>
<dbReference type="Pfam" id="PF14659">
    <property type="entry name" value="Phage_int_SAM_3"/>
    <property type="match status" value="1"/>
</dbReference>
<keyword evidence="6" id="KW-1185">Reference proteome</keyword>
<evidence type="ECO:0000256" key="1">
    <source>
        <dbReference type="ARBA" id="ARBA00023125"/>
    </source>
</evidence>
<dbReference type="Proteomes" id="UP000199052">
    <property type="component" value="Unassembled WGS sequence"/>
</dbReference>
<evidence type="ECO:0000313" key="6">
    <source>
        <dbReference type="Proteomes" id="UP000533017"/>
    </source>
</evidence>
<dbReference type="InterPro" id="IPR004107">
    <property type="entry name" value="Integrase_SAM-like_N"/>
</dbReference>
<evidence type="ECO:0000313" key="3">
    <source>
        <dbReference type="EMBL" id="NYH83841.1"/>
    </source>
</evidence>
<dbReference type="Proteomes" id="UP000533017">
    <property type="component" value="Unassembled WGS sequence"/>
</dbReference>
<dbReference type="Gene3D" id="1.10.150.130">
    <property type="match status" value="1"/>
</dbReference>
<evidence type="ECO:0000313" key="5">
    <source>
        <dbReference type="Proteomes" id="UP000199052"/>
    </source>
</evidence>
<keyword evidence="1" id="KW-0238">DNA-binding</keyword>
<reference evidence="3 6" key="2">
    <citation type="submission" date="2020-07" db="EMBL/GenBank/DDBJ databases">
        <title>Sequencing the genomes of 1000 actinobacteria strains.</title>
        <authorList>
            <person name="Klenk H.-P."/>
        </authorList>
    </citation>
    <scope>NUCLEOTIDE SEQUENCE [LARGE SCALE GENOMIC DNA]</scope>
    <source>
        <strain evidence="3 6">DSM 45117</strain>
    </source>
</reference>
<accession>A0A1I2S1S7</accession>
<organism evidence="4 5">
    <name type="scientific">Actinopolymorpha cephalotaxi</name>
    <dbReference type="NCBI Taxonomy" id="504797"/>
    <lineage>
        <taxon>Bacteria</taxon>
        <taxon>Bacillati</taxon>
        <taxon>Actinomycetota</taxon>
        <taxon>Actinomycetes</taxon>
        <taxon>Propionibacteriales</taxon>
        <taxon>Actinopolymorphaceae</taxon>
        <taxon>Actinopolymorpha</taxon>
    </lineage>
</organism>
<dbReference type="SUPFAM" id="SSF56349">
    <property type="entry name" value="DNA breaking-rejoining enzymes"/>
    <property type="match status" value="1"/>
</dbReference>
<dbReference type="EMBL" id="FOOI01000006">
    <property type="protein sequence ID" value="SFG45719.1"/>
    <property type="molecule type" value="Genomic_DNA"/>
</dbReference>
<feature type="domain" description="Integrase SAM-like N-terminal" evidence="2">
    <location>
        <begin position="88"/>
        <end position="142"/>
    </location>
</feature>
<dbReference type="STRING" id="504797.SAMN05421678_10643"/>
<dbReference type="InterPro" id="IPR011010">
    <property type="entry name" value="DNA_brk_join_enz"/>
</dbReference>
<gene>
    <name evidence="3" type="ORF">FHR37_002692</name>
    <name evidence="4" type="ORF">SAMN05421678_10643</name>
</gene>
<protein>
    <submittedName>
        <fullName evidence="4">Phage integrase, N-terminal SAM-like domain</fullName>
    </submittedName>
</protein>
<reference evidence="4 5" key="1">
    <citation type="submission" date="2016-10" db="EMBL/GenBank/DDBJ databases">
        <authorList>
            <person name="de Groot N.N."/>
        </authorList>
    </citation>
    <scope>NUCLEOTIDE SEQUENCE [LARGE SCALE GENOMIC DNA]</scope>
    <source>
        <strain evidence="4 5">CPCC 202808</strain>
    </source>
</reference>
<dbReference type="GO" id="GO:0003677">
    <property type="term" value="F:DNA binding"/>
    <property type="evidence" value="ECO:0007669"/>
    <property type="project" value="UniProtKB-KW"/>
</dbReference>
<dbReference type="EMBL" id="JACBZA010000001">
    <property type="protein sequence ID" value="NYH83841.1"/>
    <property type="molecule type" value="Genomic_DNA"/>
</dbReference>
<evidence type="ECO:0000313" key="4">
    <source>
        <dbReference type="EMBL" id="SFG45719.1"/>
    </source>
</evidence>
<dbReference type="GO" id="GO:0015074">
    <property type="term" value="P:DNA integration"/>
    <property type="evidence" value="ECO:0007669"/>
    <property type="project" value="InterPro"/>
</dbReference>
<proteinExistence type="predicted"/>
<name>A0A1I2S1S7_9ACTN</name>